<keyword evidence="14" id="KW-0067">ATP-binding</keyword>
<dbReference type="Proteomes" id="UP000000557">
    <property type="component" value="Chromosome"/>
</dbReference>
<evidence type="ECO:0000256" key="8">
    <source>
        <dbReference type="ARBA" id="ARBA00012016"/>
    </source>
</evidence>
<evidence type="ECO:0000256" key="11">
    <source>
        <dbReference type="ARBA" id="ARBA00022679"/>
    </source>
</evidence>
<evidence type="ECO:0000256" key="6">
    <source>
        <dbReference type="ARBA" id="ARBA00005159"/>
    </source>
</evidence>
<feature type="binding site" evidence="19">
    <location>
        <begin position="10"/>
        <end position="17"/>
    </location>
    <ligand>
        <name>GTP</name>
        <dbReference type="ChEBI" id="CHEBI:37565"/>
    </ligand>
</feature>
<evidence type="ECO:0000256" key="18">
    <source>
        <dbReference type="PIRSR" id="PIRSR006135-1"/>
    </source>
</evidence>
<protein>
    <recommendedName>
        <fullName evidence="16">Adenosylcobinamide kinase</fullName>
        <ecNumber evidence="8">2.7.1.156</ecNumber>
        <ecNumber evidence="9">2.7.7.62</ecNumber>
    </recommendedName>
    <alternativeName>
        <fullName evidence="17">Adenosylcobinamide-phosphate guanylyltransferase</fullName>
    </alternativeName>
</protein>
<evidence type="ECO:0000256" key="3">
    <source>
        <dbReference type="ARBA" id="ARBA00001522"/>
    </source>
</evidence>
<dbReference type="EC" id="2.7.7.62" evidence="9"/>
<sequence>MAVKLILVSGPARSGKSQLAERLAVSSARVTYVATGWSVPDDADWQGRLARHRKRRPACWSLVETGAPGGPALEAVLAEAEADECLLIDSLGGWLGARLLADLAEESLAQEVAALPGQLHRCAARVIAVSEEVGWGVIPVYPLGRRFRDLLGELNRNVAREADAAYLVANGYALDLKVVGRPIDQF</sequence>
<evidence type="ECO:0000256" key="1">
    <source>
        <dbReference type="ARBA" id="ARBA00000312"/>
    </source>
</evidence>
<keyword evidence="15 19" id="KW-0342">GTP-binding</keyword>
<dbReference type="GO" id="GO:0005524">
    <property type="term" value="F:ATP binding"/>
    <property type="evidence" value="ECO:0007669"/>
    <property type="project" value="UniProtKB-KW"/>
</dbReference>
<feature type="binding site" evidence="19">
    <location>
        <position position="64"/>
    </location>
    <ligand>
        <name>GTP</name>
        <dbReference type="ChEBI" id="CHEBI:37565"/>
    </ligand>
</feature>
<dbReference type="Pfam" id="PF02283">
    <property type="entry name" value="CobU"/>
    <property type="match status" value="1"/>
</dbReference>
<dbReference type="PIRSF" id="PIRSF006135">
    <property type="entry name" value="CobU"/>
    <property type="match status" value="1"/>
</dbReference>
<dbReference type="AlphaFoldDB" id="Q7NML8"/>
<reference evidence="21 22" key="2">
    <citation type="journal article" date="2003" name="DNA Res.">
        <title>Complete genome structure of Gloeobacter violaceus PCC 7421, a cyanobacterium that lacks thylakoids (supplement).</title>
        <authorList>
            <person name="Nakamura Y."/>
            <person name="Kaneko T."/>
            <person name="Sato S."/>
            <person name="Mimuro M."/>
            <person name="Miyashita H."/>
            <person name="Tsuchiya T."/>
            <person name="Sasamoto S."/>
            <person name="Watanabe A."/>
            <person name="Kawashima K."/>
            <person name="Kishida Y."/>
            <person name="Kiyokawa C."/>
            <person name="Kohara M."/>
            <person name="Matsumoto M."/>
            <person name="Matsuno A."/>
            <person name="Nakazaki N."/>
            <person name="Shimpo S."/>
            <person name="Takeuchi C."/>
            <person name="Yamada M."/>
            <person name="Tabata S."/>
        </authorList>
    </citation>
    <scope>NUCLEOTIDE SEQUENCE [LARGE SCALE GENOMIC DNA]</scope>
    <source>
        <strain evidence="22">ATCC 29082 / PCC 7421</strain>
    </source>
</reference>
<dbReference type="GO" id="GO:0009236">
    <property type="term" value="P:cobalamin biosynthetic process"/>
    <property type="evidence" value="ECO:0007669"/>
    <property type="project" value="UniProtKB-UniPathway"/>
</dbReference>
<evidence type="ECO:0000313" key="22">
    <source>
        <dbReference type="Proteomes" id="UP000000557"/>
    </source>
</evidence>
<dbReference type="eggNOG" id="COG2087">
    <property type="taxonomic scope" value="Bacteria"/>
</dbReference>
<evidence type="ECO:0000256" key="4">
    <source>
        <dbReference type="ARBA" id="ARBA00003889"/>
    </source>
</evidence>
<evidence type="ECO:0000256" key="14">
    <source>
        <dbReference type="ARBA" id="ARBA00022840"/>
    </source>
</evidence>
<comment type="catalytic activity">
    <reaction evidence="1">
        <text>adenosylcob(III)inamide + ATP = adenosylcob(III)inamide phosphate + ADP + H(+)</text>
        <dbReference type="Rhea" id="RHEA:15769"/>
        <dbReference type="ChEBI" id="CHEBI:2480"/>
        <dbReference type="ChEBI" id="CHEBI:15378"/>
        <dbReference type="ChEBI" id="CHEBI:30616"/>
        <dbReference type="ChEBI" id="CHEBI:58502"/>
        <dbReference type="ChEBI" id="CHEBI:456216"/>
        <dbReference type="EC" id="2.7.1.156"/>
    </reaction>
</comment>
<evidence type="ECO:0000256" key="9">
    <source>
        <dbReference type="ARBA" id="ARBA00012523"/>
    </source>
</evidence>
<comment type="similarity">
    <text evidence="7">Belongs to the CobU/CobP family.</text>
</comment>
<dbReference type="Gene3D" id="3.40.50.300">
    <property type="entry name" value="P-loop containing nucleotide triphosphate hydrolases"/>
    <property type="match status" value="1"/>
</dbReference>
<dbReference type="NCBIfam" id="NF004469">
    <property type="entry name" value="PRK05800.1"/>
    <property type="match status" value="1"/>
</dbReference>
<evidence type="ECO:0000256" key="16">
    <source>
        <dbReference type="ARBA" id="ARBA00029570"/>
    </source>
</evidence>
<feature type="active site" description="GMP-histidine intermediate" evidence="18">
    <location>
        <position position="52"/>
    </location>
</feature>
<dbReference type="PATRIC" id="fig|251221.4.peg.760"/>
<dbReference type="InParanoid" id="Q7NML8"/>
<dbReference type="UniPathway" id="UPA00148">
    <property type="reaction ID" value="UER00236"/>
</dbReference>
<evidence type="ECO:0000256" key="15">
    <source>
        <dbReference type="ARBA" id="ARBA00023134"/>
    </source>
</evidence>
<dbReference type="CDD" id="cd00544">
    <property type="entry name" value="CobU"/>
    <property type="match status" value="1"/>
</dbReference>
<evidence type="ECO:0000256" key="13">
    <source>
        <dbReference type="ARBA" id="ARBA00022777"/>
    </source>
</evidence>
<comment type="function">
    <text evidence="4">Catalyzes ATP-dependent phosphorylation of adenosylcobinamide and addition of GMP to adenosylcobinamide phosphate.</text>
</comment>
<dbReference type="EC" id="2.7.1.156" evidence="8"/>
<gene>
    <name evidence="21" type="primary">cobP</name>
</gene>
<name>Q7NML8_GLOVI</name>
<comment type="pathway">
    <text evidence="6">Cofactor biosynthesis; adenosylcobalamin biosynthesis; adenosylcobalamin from cob(II)yrinate a,c-diamide: step 5/7.</text>
</comment>
<evidence type="ECO:0000256" key="2">
    <source>
        <dbReference type="ARBA" id="ARBA00000711"/>
    </source>
</evidence>
<evidence type="ECO:0000256" key="7">
    <source>
        <dbReference type="ARBA" id="ARBA00007490"/>
    </source>
</evidence>
<dbReference type="SUPFAM" id="SSF52540">
    <property type="entry name" value="P-loop containing nucleoside triphosphate hydrolases"/>
    <property type="match status" value="1"/>
</dbReference>
<dbReference type="GO" id="GO:0043752">
    <property type="term" value="F:adenosylcobinamide kinase activity"/>
    <property type="evidence" value="ECO:0007669"/>
    <property type="project" value="UniProtKB-EC"/>
</dbReference>
<accession>Q7NML8</accession>
<dbReference type="GO" id="GO:0005525">
    <property type="term" value="F:GTP binding"/>
    <property type="evidence" value="ECO:0007669"/>
    <property type="project" value="UniProtKB-KW"/>
</dbReference>
<dbReference type="PANTHER" id="PTHR34848">
    <property type="match status" value="1"/>
</dbReference>
<dbReference type="GO" id="GO:0008820">
    <property type="term" value="F:cobinamide phosphate guanylyltransferase activity"/>
    <property type="evidence" value="ECO:0007669"/>
    <property type="project" value="UniProtKB-EC"/>
</dbReference>
<feature type="binding site" evidence="19">
    <location>
        <begin position="34"/>
        <end position="36"/>
    </location>
    <ligand>
        <name>GTP</name>
        <dbReference type="ChEBI" id="CHEBI:37565"/>
    </ligand>
</feature>
<keyword evidence="12 19" id="KW-0547">Nucleotide-binding</keyword>
<feature type="binding site" evidence="19">
    <location>
        <begin position="53"/>
        <end position="56"/>
    </location>
    <ligand>
        <name>GTP</name>
        <dbReference type="ChEBI" id="CHEBI:37565"/>
    </ligand>
</feature>
<keyword evidence="22" id="KW-1185">Reference proteome</keyword>
<keyword evidence="11" id="KW-0808">Transferase</keyword>
<evidence type="ECO:0000256" key="17">
    <source>
        <dbReference type="ARBA" id="ARBA00030571"/>
    </source>
</evidence>
<proteinExistence type="inferred from homology"/>
<evidence type="ECO:0000259" key="20">
    <source>
        <dbReference type="SMART" id="SM00382"/>
    </source>
</evidence>
<evidence type="ECO:0000256" key="19">
    <source>
        <dbReference type="PIRSR" id="PIRSR006135-2"/>
    </source>
</evidence>
<dbReference type="InterPro" id="IPR003593">
    <property type="entry name" value="AAA+_ATPase"/>
</dbReference>
<dbReference type="HOGENOM" id="CLU_094161_0_1_3"/>
<comment type="pathway">
    <text evidence="5">Cofactor biosynthesis; adenosylcobalamin biosynthesis; adenosylcobalamin from cob(II)yrinate a,c-diamide: step 6/7.</text>
</comment>
<evidence type="ECO:0000256" key="12">
    <source>
        <dbReference type="ARBA" id="ARBA00022741"/>
    </source>
</evidence>
<organism evidence="21 22">
    <name type="scientific">Gloeobacter violaceus (strain ATCC 29082 / PCC 7421)</name>
    <dbReference type="NCBI Taxonomy" id="251221"/>
    <lineage>
        <taxon>Bacteria</taxon>
        <taxon>Bacillati</taxon>
        <taxon>Cyanobacteriota</taxon>
        <taxon>Cyanophyceae</taxon>
        <taxon>Gloeobacterales</taxon>
        <taxon>Gloeobacteraceae</taxon>
        <taxon>Gloeobacter</taxon>
    </lineage>
</organism>
<reference evidence="21 22" key="1">
    <citation type="journal article" date="2003" name="DNA Res.">
        <title>Complete genome structure of Gloeobacter violaceus PCC 7421, a cyanobacterium that lacks thylakoids.</title>
        <authorList>
            <person name="Nakamura Y."/>
            <person name="Kaneko T."/>
            <person name="Sato S."/>
            <person name="Mimuro M."/>
            <person name="Miyashita H."/>
            <person name="Tsuchiya T."/>
            <person name="Sasamoto S."/>
            <person name="Watanabe A."/>
            <person name="Kawashima K."/>
            <person name="Kishida Y."/>
            <person name="Kiyokawa C."/>
            <person name="Kohara M."/>
            <person name="Matsumoto M."/>
            <person name="Matsuno A."/>
            <person name="Nakazaki N."/>
            <person name="Shimpo S."/>
            <person name="Takeuchi C."/>
            <person name="Yamada M."/>
            <person name="Tabata S."/>
        </authorList>
    </citation>
    <scope>NUCLEOTIDE SEQUENCE [LARGE SCALE GENOMIC DNA]</scope>
    <source>
        <strain evidence="22">ATCC 29082 / PCC 7421</strain>
    </source>
</reference>
<comment type="catalytic activity">
    <reaction evidence="3">
        <text>adenosylcob(III)inamide + GTP = adenosylcob(III)inamide phosphate + GDP + H(+)</text>
        <dbReference type="Rhea" id="RHEA:15765"/>
        <dbReference type="ChEBI" id="CHEBI:2480"/>
        <dbReference type="ChEBI" id="CHEBI:15378"/>
        <dbReference type="ChEBI" id="CHEBI:37565"/>
        <dbReference type="ChEBI" id="CHEBI:58189"/>
        <dbReference type="ChEBI" id="CHEBI:58502"/>
        <dbReference type="EC" id="2.7.1.156"/>
    </reaction>
</comment>
<keyword evidence="10" id="KW-0169">Cobalamin biosynthesis</keyword>
<evidence type="ECO:0000256" key="10">
    <source>
        <dbReference type="ARBA" id="ARBA00022573"/>
    </source>
</evidence>
<dbReference type="EnsemblBacteria" id="BAC88688">
    <property type="protein sequence ID" value="BAC88688"/>
    <property type="gene ID" value="BAC88688"/>
</dbReference>
<dbReference type="KEGG" id="gvi:glr0747"/>
<dbReference type="PANTHER" id="PTHR34848:SF1">
    <property type="entry name" value="BIFUNCTIONAL ADENOSYLCOBALAMIN BIOSYNTHESIS PROTEIN COBU"/>
    <property type="match status" value="1"/>
</dbReference>
<dbReference type="EMBL" id="BA000045">
    <property type="protein sequence ID" value="BAC88688.1"/>
    <property type="molecule type" value="Genomic_DNA"/>
</dbReference>
<comment type="catalytic activity">
    <reaction evidence="2">
        <text>adenosylcob(III)inamide phosphate + GTP + H(+) = adenosylcob(III)inamide-GDP + diphosphate</text>
        <dbReference type="Rhea" id="RHEA:22712"/>
        <dbReference type="ChEBI" id="CHEBI:15378"/>
        <dbReference type="ChEBI" id="CHEBI:33019"/>
        <dbReference type="ChEBI" id="CHEBI:37565"/>
        <dbReference type="ChEBI" id="CHEBI:58502"/>
        <dbReference type="ChEBI" id="CHEBI:60487"/>
        <dbReference type="EC" id="2.7.7.62"/>
    </reaction>
</comment>
<dbReference type="InterPro" id="IPR003203">
    <property type="entry name" value="CobU/CobP"/>
</dbReference>
<dbReference type="STRING" id="251221.gene:10758223"/>
<dbReference type="PhylomeDB" id="Q7NML8"/>
<feature type="domain" description="AAA+ ATPase" evidence="20">
    <location>
        <begin position="2"/>
        <end position="153"/>
    </location>
</feature>
<dbReference type="InterPro" id="IPR027417">
    <property type="entry name" value="P-loop_NTPase"/>
</dbReference>
<feature type="binding site" evidence="19">
    <location>
        <position position="89"/>
    </location>
    <ligand>
        <name>GTP</name>
        <dbReference type="ChEBI" id="CHEBI:37565"/>
    </ligand>
</feature>
<dbReference type="FunCoup" id="Q7NML8">
    <property type="interactions" value="100"/>
</dbReference>
<dbReference type="OrthoDB" id="9799422at2"/>
<evidence type="ECO:0000256" key="5">
    <source>
        <dbReference type="ARBA" id="ARBA00004692"/>
    </source>
</evidence>
<keyword evidence="13" id="KW-0418">Kinase</keyword>
<dbReference type="SMART" id="SM00382">
    <property type="entry name" value="AAA"/>
    <property type="match status" value="1"/>
</dbReference>
<evidence type="ECO:0000313" key="21">
    <source>
        <dbReference type="EMBL" id="BAC88688.1"/>
    </source>
</evidence>